<feature type="compositionally biased region" description="Low complexity" evidence="1">
    <location>
        <begin position="65"/>
        <end position="81"/>
    </location>
</feature>
<dbReference type="Proteomes" id="UP001285441">
    <property type="component" value="Unassembled WGS sequence"/>
</dbReference>
<protein>
    <submittedName>
        <fullName evidence="2">Uncharacterized protein</fullName>
    </submittedName>
</protein>
<feature type="region of interest" description="Disordered" evidence="1">
    <location>
        <begin position="55"/>
        <end position="146"/>
    </location>
</feature>
<feature type="compositionally biased region" description="Polar residues" evidence="1">
    <location>
        <begin position="90"/>
        <end position="99"/>
    </location>
</feature>
<evidence type="ECO:0000313" key="3">
    <source>
        <dbReference type="Proteomes" id="UP001285441"/>
    </source>
</evidence>
<dbReference type="EMBL" id="JAULSW010000003">
    <property type="protein sequence ID" value="KAK3387015.1"/>
    <property type="molecule type" value="Genomic_DNA"/>
</dbReference>
<organism evidence="2 3">
    <name type="scientific">Podospora didyma</name>
    <dbReference type="NCBI Taxonomy" id="330526"/>
    <lineage>
        <taxon>Eukaryota</taxon>
        <taxon>Fungi</taxon>
        <taxon>Dikarya</taxon>
        <taxon>Ascomycota</taxon>
        <taxon>Pezizomycotina</taxon>
        <taxon>Sordariomycetes</taxon>
        <taxon>Sordariomycetidae</taxon>
        <taxon>Sordariales</taxon>
        <taxon>Podosporaceae</taxon>
        <taxon>Podospora</taxon>
    </lineage>
</organism>
<gene>
    <name evidence="2" type="ORF">B0H63DRAFT_145684</name>
</gene>
<keyword evidence="3" id="KW-1185">Reference proteome</keyword>
<name>A0AAE0NT62_9PEZI</name>
<dbReference type="AlphaFoldDB" id="A0AAE0NT62"/>
<evidence type="ECO:0000256" key="1">
    <source>
        <dbReference type="SAM" id="MobiDB-lite"/>
    </source>
</evidence>
<accession>A0AAE0NT62</accession>
<comment type="caution">
    <text evidence="2">The sequence shown here is derived from an EMBL/GenBank/DDBJ whole genome shotgun (WGS) entry which is preliminary data.</text>
</comment>
<proteinExistence type="predicted"/>
<sequence>MAGQGDRMTWDHHADHDLLTAITQELQPSQEQLRQVMARMHGFGYTCTVKAITQHLQKLRRKEGGPAANNGEGAAGAASPAPKTPRKKVTTSAKSTPASSGRKRKAPKKEEDEDDEEQTPSKKVKKEESDSEGDALPPHNYHSTTI</sequence>
<reference evidence="2" key="1">
    <citation type="journal article" date="2023" name="Mol. Phylogenet. Evol.">
        <title>Genome-scale phylogeny and comparative genomics of the fungal order Sordariales.</title>
        <authorList>
            <person name="Hensen N."/>
            <person name="Bonometti L."/>
            <person name="Westerberg I."/>
            <person name="Brannstrom I.O."/>
            <person name="Guillou S."/>
            <person name="Cros-Aarteil S."/>
            <person name="Calhoun S."/>
            <person name="Haridas S."/>
            <person name="Kuo A."/>
            <person name="Mondo S."/>
            <person name="Pangilinan J."/>
            <person name="Riley R."/>
            <person name="LaButti K."/>
            <person name="Andreopoulos B."/>
            <person name="Lipzen A."/>
            <person name="Chen C."/>
            <person name="Yan M."/>
            <person name="Daum C."/>
            <person name="Ng V."/>
            <person name="Clum A."/>
            <person name="Steindorff A."/>
            <person name="Ohm R.A."/>
            <person name="Martin F."/>
            <person name="Silar P."/>
            <person name="Natvig D.O."/>
            <person name="Lalanne C."/>
            <person name="Gautier V."/>
            <person name="Ament-Velasquez S.L."/>
            <person name="Kruys A."/>
            <person name="Hutchinson M.I."/>
            <person name="Powell A.J."/>
            <person name="Barry K."/>
            <person name="Miller A.N."/>
            <person name="Grigoriev I.V."/>
            <person name="Debuchy R."/>
            <person name="Gladieux P."/>
            <person name="Hiltunen Thoren M."/>
            <person name="Johannesson H."/>
        </authorList>
    </citation>
    <scope>NUCLEOTIDE SEQUENCE</scope>
    <source>
        <strain evidence="2">CBS 232.78</strain>
    </source>
</reference>
<evidence type="ECO:0000313" key="2">
    <source>
        <dbReference type="EMBL" id="KAK3387015.1"/>
    </source>
</evidence>
<reference evidence="2" key="2">
    <citation type="submission" date="2023-06" db="EMBL/GenBank/DDBJ databases">
        <authorList>
            <consortium name="Lawrence Berkeley National Laboratory"/>
            <person name="Haridas S."/>
            <person name="Hensen N."/>
            <person name="Bonometti L."/>
            <person name="Westerberg I."/>
            <person name="Brannstrom I.O."/>
            <person name="Guillou S."/>
            <person name="Cros-Aarteil S."/>
            <person name="Calhoun S."/>
            <person name="Kuo A."/>
            <person name="Mondo S."/>
            <person name="Pangilinan J."/>
            <person name="Riley R."/>
            <person name="LaButti K."/>
            <person name="Andreopoulos B."/>
            <person name="Lipzen A."/>
            <person name="Chen C."/>
            <person name="Yanf M."/>
            <person name="Daum C."/>
            <person name="Ng V."/>
            <person name="Clum A."/>
            <person name="Steindorff A."/>
            <person name="Ohm R."/>
            <person name="Martin F."/>
            <person name="Silar P."/>
            <person name="Natvig D."/>
            <person name="Lalanne C."/>
            <person name="Gautier V."/>
            <person name="Ament-velasquez S.L."/>
            <person name="Kruys A."/>
            <person name="Hutchinson M.I."/>
            <person name="Powell A.J."/>
            <person name="Barry K."/>
            <person name="Miller A.N."/>
            <person name="Grigoriev I.V."/>
            <person name="Debuchy R."/>
            <person name="Gladieux P."/>
            <person name="Thoren M.H."/>
            <person name="Johannesson H."/>
        </authorList>
    </citation>
    <scope>NUCLEOTIDE SEQUENCE</scope>
    <source>
        <strain evidence="2">CBS 232.78</strain>
    </source>
</reference>